<dbReference type="Gramene" id="Solyc04g049224.1.1">
    <property type="protein sequence ID" value="Solyc04g049224.1.1"/>
    <property type="gene ID" value="Solyc04g049224.1"/>
</dbReference>
<feature type="domain" description="PROP1-like PPR" evidence="2">
    <location>
        <begin position="11"/>
        <end position="74"/>
    </location>
</feature>
<dbReference type="Gene3D" id="1.25.40.10">
    <property type="entry name" value="Tetratricopeptide repeat domain"/>
    <property type="match status" value="2"/>
</dbReference>
<keyword evidence="4" id="KW-1185">Reference proteome</keyword>
<dbReference type="InterPro" id="IPR011990">
    <property type="entry name" value="TPR-like_helical_dom_sf"/>
</dbReference>
<evidence type="ECO:0000313" key="4">
    <source>
        <dbReference type="Proteomes" id="UP000004994"/>
    </source>
</evidence>
<dbReference type="InterPro" id="IPR033443">
    <property type="entry name" value="PROP1-like_PPR_dom"/>
</dbReference>
<dbReference type="Gene3D" id="3.40.50.11980">
    <property type="match status" value="1"/>
</dbReference>
<dbReference type="PANTHER" id="PTHR13547">
    <property type="match status" value="1"/>
</dbReference>
<keyword evidence="1" id="KW-0677">Repeat</keyword>
<dbReference type="EnsemblPlants" id="Solyc04g049224.1.1">
    <property type="protein sequence ID" value="Solyc04g049224.1.1"/>
    <property type="gene ID" value="Solyc04g049224.1"/>
</dbReference>
<evidence type="ECO:0000313" key="3">
    <source>
        <dbReference type="EnsemblPlants" id="Solyc04g049224.1.1"/>
    </source>
</evidence>
<dbReference type="STRING" id="4081.A0A3Q7G308"/>
<sequence>MTIFRSDHIRHYALTKRFEIYEKMVSDQVQMNEATLKSVTRLTMKTRWSNPKLRSYGPALSVFCNKGDADKAFIFNNTCWRMVVYYLLHKFGEGVRQVVVSRVEKIKWDVRSIRKAIKKGGCACNGQSWLVDGKWTVSSAIVGLDGCCKCFAEKFVTIDLNPEEPEIFPKSVASITVQRVKEIQASKNLKDA</sequence>
<dbReference type="Pfam" id="PF17177">
    <property type="entry name" value="PPR_long"/>
    <property type="match status" value="1"/>
</dbReference>
<proteinExistence type="predicted"/>
<reference evidence="3" key="1">
    <citation type="journal article" date="2012" name="Nature">
        <title>The tomato genome sequence provides insights into fleshy fruit evolution.</title>
        <authorList>
            <consortium name="Tomato Genome Consortium"/>
        </authorList>
    </citation>
    <scope>NUCLEOTIDE SEQUENCE [LARGE SCALE GENOMIC DNA]</scope>
    <source>
        <strain evidence="3">cv. Heinz 1706</strain>
    </source>
</reference>
<dbReference type="PANTHER" id="PTHR13547:SF7">
    <property type="entry name" value="RIBONUCLEASE P"/>
    <property type="match status" value="1"/>
</dbReference>
<evidence type="ECO:0000259" key="2">
    <source>
        <dbReference type="Pfam" id="PF17177"/>
    </source>
</evidence>
<dbReference type="AlphaFoldDB" id="A0A3Q7G308"/>
<evidence type="ECO:0000256" key="1">
    <source>
        <dbReference type="ARBA" id="ARBA00022737"/>
    </source>
</evidence>
<dbReference type="Proteomes" id="UP000004994">
    <property type="component" value="Chromosome 4"/>
</dbReference>
<protein>
    <recommendedName>
        <fullName evidence="2">PROP1-like PPR domain-containing protein</fullName>
    </recommendedName>
</protein>
<dbReference type="InParanoid" id="A0A3Q7G308"/>
<accession>A0A3Q7G308</accession>
<reference evidence="3" key="2">
    <citation type="submission" date="2019-01" db="UniProtKB">
        <authorList>
            <consortium name="EnsemblPlants"/>
        </authorList>
    </citation>
    <scope>IDENTIFICATION</scope>
    <source>
        <strain evidence="3">cv. Heinz 1706</strain>
    </source>
</reference>
<name>A0A3Q7G308_SOLLC</name>
<organism evidence="3">
    <name type="scientific">Solanum lycopersicum</name>
    <name type="common">Tomato</name>
    <name type="synonym">Lycopersicon esculentum</name>
    <dbReference type="NCBI Taxonomy" id="4081"/>
    <lineage>
        <taxon>Eukaryota</taxon>
        <taxon>Viridiplantae</taxon>
        <taxon>Streptophyta</taxon>
        <taxon>Embryophyta</taxon>
        <taxon>Tracheophyta</taxon>
        <taxon>Spermatophyta</taxon>
        <taxon>Magnoliopsida</taxon>
        <taxon>eudicotyledons</taxon>
        <taxon>Gunneridae</taxon>
        <taxon>Pentapetalae</taxon>
        <taxon>asterids</taxon>
        <taxon>lamiids</taxon>
        <taxon>Solanales</taxon>
        <taxon>Solanaceae</taxon>
        <taxon>Solanoideae</taxon>
        <taxon>Solaneae</taxon>
        <taxon>Solanum</taxon>
        <taxon>Solanum subgen. Lycopersicon</taxon>
    </lineage>
</organism>